<feature type="transmembrane region" description="Helical" evidence="1">
    <location>
        <begin position="72"/>
        <end position="95"/>
    </location>
</feature>
<dbReference type="Proteomes" id="UP001204068">
    <property type="component" value="Unassembled WGS sequence"/>
</dbReference>
<sequence length="111" mass="12355">MDKDILNYLDQVGQYIQGASEKGFETYVHGVFVESIMKSLIGLVLIIASIYLIKLLIIHWEKISDKNFEPIVIFPLMFLVIGVILLSLGLVGVFAPDYVAIKEIVKGISGK</sequence>
<accession>A0AAW5LN20</accession>
<organism evidence="2 3">
    <name type="scientific">Mammaliicoccus sciuri</name>
    <name type="common">Staphylococcus sciuri</name>
    <dbReference type="NCBI Taxonomy" id="1296"/>
    <lineage>
        <taxon>Bacteria</taxon>
        <taxon>Bacillati</taxon>
        <taxon>Bacillota</taxon>
        <taxon>Bacilli</taxon>
        <taxon>Bacillales</taxon>
        <taxon>Staphylococcaceae</taxon>
        <taxon>Mammaliicoccus</taxon>
    </lineage>
</organism>
<evidence type="ECO:0000256" key="1">
    <source>
        <dbReference type="SAM" id="Phobius"/>
    </source>
</evidence>
<evidence type="ECO:0000313" key="2">
    <source>
        <dbReference type="EMBL" id="MCQ9303069.1"/>
    </source>
</evidence>
<comment type="caution">
    <text evidence="2">The sequence shown here is derived from an EMBL/GenBank/DDBJ whole genome shotgun (WGS) entry which is preliminary data.</text>
</comment>
<feature type="transmembrane region" description="Helical" evidence="1">
    <location>
        <begin position="40"/>
        <end position="60"/>
    </location>
</feature>
<dbReference type="RefSeq" id="WP_257099483.1">
    <property type="nucleotide sequence ID" value="NZ_JANILD010000002.1"/>
</dbReference>
<dbReference type="AlphaFoldDB" id="A0AAW5LN20"/>
<keyword evidence="1" id="KW-0472">Membrane</keyword>
<gene>
    <name evidence="2" type="ORF">NQ032_05460</name>
</gene>
<keyword evidence="1" id="KW-0812">Transmembrane</keyword>
<keyword evidence="1" id="KW-1133">Transmembrane helix</keyword>
<name>A0AAW5LN20_MAMSC</name>
<protein>
    <submittedName>
        <fullName evidence="2">Uncharacterized protein</fullName>
    </submittedName>
</protein>
<dbReference type="EMBL" id="JANILD010000002">
    <property type="protein sequence ID" value="MCQ9303069.1"/>
    <property type="molecule type" value="Genomic_DNA"/>
</dbReference>
<reference evidence="2" key="1">
    <citation type="submission" date="2022-07" db="EMBL/GenBank/DDBJ databases">
        <title>Bacterial species isolated from the porcine tonsil microbiota.</title>
        <authorList>
            <person name="Oliveira I.M.F."/>
        </authorList>
    </citation>
    <scope>NUCLEOTIDE SEQUENCE</scope>
    <source>
        <strain evidence="2">8QC2O2</strain>
    </source>
</reference>
<evidence type="ECO:0000313" key="3">
    <source>
        <dbReference type="Proteomes" id="UP001204068"/>
    </source>
</evidence>
<proteinExistence type="predicted"/>